<feature type="compositionally biased region" description="Basic and acidic residues" evidence="1">
    <location>
        <begin position="38"/>
        <end position="58"/>
    </location>
</feature>
<feature type="region of interest" description="Disordered" evidence="1">
    <location>
        <begin position="24"/>
        <end position="60"/>
    </location>
</feature>
<name>A0A9Q0JQ13_9ROSI</name>
<sequence>MFAPEPSIENQVQDVQKVDKAQVEKLGESSENVVGDEIASKPSEEKAQMEDPNPKEESMQVNSPKYIHIPTMATIMQPCFSFCPNFSSTGTLDWKTTPALLDGHITLKTWLTQTRHRWSNTKWETDAFKEEAHLQSVKNWNPSRPTGQVTEVIRGLIRAVIKFHSEEKRPHGYLFNLENILLGDSKVKHFPNAAMKVRKIVLCHHNMEEKQEDMHEWSPVRKAMYDEKSINHDMEVLARYVISHHILEDKKLSADWEDLIREMMIPYSETKYKYLKVHPATWQWITRFNFYFAIWHILEDHKIKFAQVFKQLGIHEYQWHDDIPPNTPVGRQFESERLDCENNAFGLIQHLRSRHNHWIEAEDLSDLQKGIRQSQNCHIKDHDVVEYKDFMFIEIISTECHPGFLEAAYKAMLQFS</sequence>
<comment type="caution">
    <text evidence="2">The sequence shown here is derived from an EMBL/GenBank/DDBJ whole genome shotgun (WGS) entry which is preliminary data.</text>
</comment>
<evidence type="ECO:0000256" key="1">
    <source>
        <dbReference type="SAM" id="MobiDB-lite"/>
    </source>
</evidence>
<accession>A0A9Q0JQ13</accession>
<dbReference type="AlphaFoldDB" id="A0A9Q0JQ13"/>
<evidence type="ECO:0000313" key="3">
    <source>
        <dbReference type="Proteomes" id="UP001141552"/>
    </source>
</evidence>
<reference evidence="2" key="2">
    <citation type="journal article" date="2023" name="Plants (Basel)">
        <title>Annotation of the Turnera subulata (Passifloraceae) Draft Genome Reveals the S-Locus Evolved after the Divergence of Turneroideae from Passifloroideae in a Stepwise Manner.</title>
        <authorList>
            <person name="Henning P.M."/>
            <person name="Roalson E.H."/>
            <person name="Mir W."/>
            <person name="McCubbin A.G."/>
            <person name="Shore J.S."/>
        </authorList>
    </citation>
    <scope>NUCLEOTIDE SEQUENCE</scope>
    <source>
        <strain evidence="2">F60SS</strain>
    </source>
</reference>
<proteinExistence type="predicted"/>
<organism evidence="2 3">
    <name type="scientific">Turnera subulata</name>
    <dbReference type="NCBI Taxonomy" id="218843"/>
    <lineage>
        <taxon>Eukaryota</taxon>
        <taxon>Viridiplantae</taxon>
        <taxon>Streptophyta</taxon>
        <taxon>Embryophyta</taxon>
        <taxon>Tracheophyta</taxon>
        <taxon>Spermatophyta</taxon>
        <taxon>Magnoliopsida</taxon>
        <taxon>eudicotyledons</taxon>
        <taxon>Gunneridae</taxon>
        <taxon>Pentapetalae</taxon>
        <taxon>rosids</taxon>
        <taxon>fabids</taxon>
        <taxon>Malpighiales</taxon>
        <taxon>Passifloraceae</taxon>
        <taxon>Turnera</taxon>
    </lineage>
</organism>
<keyword evidence="3" id="KW-1185">Reference proteome</keyword>
<dbReference type="EMBL" id="JAKUCV010000860">
    <property type="protein sequence ID" value="KAJ4848610.1"/>
    <property type="molecule type" value="Genomic_DNA"/>
</dbReference>
<evidence type="ECO:0000313" key="2">
    <source>
        <dbReference type="EMBL" id="KAJ4848610.1"/>
    </source>
</evidence>
<protein>
    <submittedName>
        <fullName evidence="2">Uncharacterized protein</fullName>
    </submittedName>
</protein>
<dbReference type="Proteomes" id="UP001141552">
    <property type="component" value="Unassembled WGS sequence"/>
</dbReference>
<gene>
    <name evidence="2" type="ORF">Tsubulata_035723</name>
</gene>
<reference evidence="2" key="1">
    <citation type="submission" date="2022-02" db="EMBL/GenBank/DDBJ databases">
        <authorList>
            <person name="Henning P.M."/>
            <person name="McCubbin A.G."/>
            <person name="Shore J.S."/>
        </authorList>
    </citation>
    <scope>NUCLEOTIDE SEQUENCE</scope>
    <source>
        <strain evidence="2">F60SS</strain>
        <tissue evidence="2">Leaves</tissue>
    </source>
</reference>